<evidence type="ECO:0000259" key="2">
    <source>
        <dbReference type="Pfam" id="PF01558"/>
    </source>
</evidence>
<dbReference type="InterPro" id="IPR029061">
    <property type="entry name" value="THDP-binding"/>
</dbReference>
<dbReference type="SUPFAM" id="SSF53323">
    <property type="entry name" value="Pyruvate-ferredoxin oxidoreductase, PFOR, domain III"/>
    <property type="match status" value="1"/>
</dbReference>
<proteinExistence type="predicted"/>
<dbReference type="CDD" id="cd07034">
    <property type="entry name" value="TPP_PYR_PFOR_IOR-alpha_like"/>
    <property type="match status" value="1"/>
</dbReference>
<dbReference type="InterPro" id="IPR050722">
    <property type="entry name" value="Pyruvate:ferred/Flavod_OxRd"/>
</dbReference>
<dbReference type="EMBL" id="AUZY01009310">
    <property type="protein sequence ID" value="EQD42332.1"/>
    <property type="molecule type" value="Genomic_DNA"/>
</dbReference>
<keyword evidence="1" id="KW-0560">Oxidoreductase</keyword>
<dbReference type="InterPro" id="IPR019752">
    <property type="entry name" value="Pyrv/ketoisovalerate_OxRed_cat"/>
</dbReference>
<dbReference type="InterPro" id="IPR002869">
    <property type="entry name" value="Pyrv_flavodox_OxRed_cen"/>
</dbReference>
<organism evidence="4">
    <name type="scientific">mine drainage metagenome</name>
    <dbReference type="NCBI Taxonomy" id="410659"/>
    <lineage>
        <taxon>unclassified sequences</taxon>
        <taxon>metagenomes</taxon>
        <taxon>ecological metagenomes</taxon>
    </lineage>
</organism>
<dbReference type="SUPFAM" id="SSF52518">
    <property type="entry name" value="Thiamin diphosphate-binding fold (THDP-binding)"/>
    <property type="match status" value="1"/>
</dbReference>
<feature type="domain" description="Pyruvate/ketoisovalerate oxidoreductase catalytic" evidence="2">
    <location>
        <begin position="5"/>
        <end position="168"/>
    </location>
</feature>
<accession>T0ZDM1</accession>
<dbReference type="InterPro" id="IPR002880">
    <property type="entry name" value="Pyrv_Fd/Flavodoxin_OxRdtase_N"/>
</dbReference>
<name>T0ZDM1_9ZZZZ</name>
<dbReference type="InterPro" id="IPR009014">
    <property type="entry name" value="Transketo_C/PFOR_II"/>
</dbReference>
<comment type="caution">
    <text evidence="4">The sequence shown here is derived from an EMBL/GenBank/DDBJ whole genome shotgun (WGS) entry which is preliminary data.</text>
</comment>
<evidence type="ECO:0000256" key="1">
    <source>
        <dbReference type="ARBA" id="ARBA00023002"/>
    </source>
</evidence>
<dbReference type="AlphaFoldDB" id="T0ZDM1"/>
<dbReference type="GO" id="GO:0006979">
    <property type="term" value="P:response to oxidative stress"/>
    <property type="evidence" value="ECO:0007669"/>
    <property type="project" value="TreeGrafter"/>
</dbReference>
<dbReference type="Pfam" id="PF01558">
    <property type="entry name" value="POR"/>
    <property type="match status" value="1"/>
</dbReference>
<dbReference type="InterPro" id="IPR022367">
    <property type="entry name" value="2-oxoacid/accept_OxRdtase_asu"/>
</dbReference>
<dbReference type="Gene3D" id="3.40.920.10">
    <property type="entry name" value="Pyruvate-ferredoxin oxidoreductase, PFOR, domain III"/>
    <property type="match status" value="1"/>
</dbReference>
<dbReference type="FunFam" id="3.40.50.970:FF:000022">
    <property type="entry name" value="2-oxoglutarate ferredoxin oxidoreductase alpha subunit"/>
    <property type="match status" value="1"/>
</dbReference>
<sequence length="580" mass="62051">MGGRAGDGIATVGETFCRLLTRQGFYAFGHTGYQSVIRGGHVWFQARGSPERIWSQGDGCDVLYALDRQTVEVHAPTLRPGGVLVFDPEKFSVLPDQVPPKVKILPVPTLQLARKFASEPILQNGVGMGVVSALAGQPLSVLHGILTESLGRKGAVLAQNLSASEAGFRYAKEHFGALDRALPEKGGSPKLLMSGNQAIALGAVAAGLKFLSQYPMTPATSIMHWLAAHAESFHVVVKQAEDELAAINMAIGASHAGVRAMTATSGGGFALMVEAFGMAAMTETPLVVVESQRSGPSTGLPTKTEQGDLQMILGASQGEFPRVVLGPGSVAEAYRETARAFQLAEDWQTPVVVASDLYLSEDVQGLDREDFPTLPAPASLFTVPEPPEGGNGYLRYRDTPSGVSPRAIPGQRGLMFDAGSDEHDESGRLVSDVLSGIPAYVEVRRKMMDKRMRKLSGIRSATNPPTLEGSDPAEITLVGWGSTAMPVRDALALLKGQGVAANYLHVAQPWPLHGEAIVQVLRSAKRTLLIEQNFSGQLGRVITAETGLRFPDTLLKYDGEPFYPWEIVTKVMEVTGRVHR</sequence>
<dbReference type="PANTHER" id="PTHR32154">
    <property type="entry name" value="PYRUVATE-FLAVODOXIN OXIDOREDUCTASE-RELATED"/>
    <property type="match status" value="1"/>
</dbReference>
<dbReference type="SUPFAM" id="SSF52922">
    <property type="entry name" value="TK C-terminal domain-like"/>
    <property type="match status" value="1"/>
</dbReference>
<dbReference type="PANTHER" id="PTHR32154:SF20">
    <property type="entry name" value="2-OXOGLUTARATE OXIDOREDUCTASE SUBUNIT KORA"/>
    <property type="match status" value="1"/>
</dbReference>
<reference evidence="4" key="1">
    <citation type="submission" date="2013-08" db="EMBL/GenBank/DDBJ databases">
        <authorList>
            <person name="Mendez C."/>
            <person name="Richter M."/>
            <person name="Ferrer M."/>
            <person name="Sanchez J."/>
        </authorList>
    </citation>
    <scope>NUCLEOTIDE SEQUENCE</scope>
</reference>
<evidence type="ECO:0000259" key="3">
    <source>
        <dbReference type="Pfam" id="PF01855"/>
    </source>
</evidence>
<dbReference type="Gene3D" id="3.40.50.920">
    <property type="match status" value="1"/>
</dbReference>
<dbReference type="Gene3D" id="3.40.50.970">
    <property type="match status" value="1"/>
</dbReference>
<protein>
    <submittedName>
        <fullName evidence="4">Pyruvate flavodoxin/ferredoxin oxidoreductase domain-containing protein</fullName>
    </submittedName>
</protein>
<keyword evidence="4" id="KW-0670">Pyruvate</keyword>
<gene>
    <name evidence="4" type="ORF">B1B_14100</name>
</gene>
<dbReference type="GO" id="GO:0016903">
    <property type="term" value="F:oxidoreductase activity, acting on the aldehyde or oxo group of donors"/>
    <property type="evidence" value="ECO:0007669"/>
    <property type="project" value="InterPro"/>
</dbReference>
<dbReference type="Pfam" id="PF01855">
    <property type="entry name" value="POR_N"/>
    <property type="match status" value="1"/>
</dbReference>
<dbReference type="NCBIfam" id="TIGR03710">
    <property type="entry name" value="OAFO_sf"/>
    <property type="match status" value="1"/>
</dbReference>
<feature type="domain" description="Pyruvate flavodoxin/ferredoxin oxidoreductase pyrimidine binding" evidence="3">
    <location>
        <begin position="202"/>
        <end position="364"/>
    </location>
</feature>
<evidence type="ECO:0000313" key="4">
    <source>
        <dbReference type="EMBL" id="EQD42332.1"/>
    </source>
</evidence>
<reference evidence="4" key="2">
    <citation type="journal article" date="2014" name="ISME J.">
        <title>Microbial stratification in low pH oxic and suboxic macroscopic growths along an acid mine drainage.</title>
        <authorList>
            <person name="Mendez-Garcia C."/>
            <person name="Mesa V."/>
            <person name="Sprenger R.R."/>
            <person name="Richter M."/>
            <person name="Diez M.S."/>
            <person name="Solano J."/>
            <person name="Bargiela R."/>
            <person name="Golyshina O.V."/>
            <person name="Manteca A."/>
            <person name="Ramos J.L."/>
            <person name="Gallego J.R."/>
            <person name="Llorente I."/>
            <person name="Martins Dos Santos V.A."/>
            <person name="Jensen O.N."/>
            <person name="Pelaez A.I."/>
            <person name="Sanchez J."/>
            <person name="Ferrer M."/>
        </authorList>
    </citation>
    <scope>NUCLEOTIDE SEQUENCE</scope>
</reference>